<dbReference type="KEGG" id="mar:MAE_17860"/>
<dbReference type="AlphaFoldDB" id="B0JWC8"/>
<organism evidence="2 3">
    <name type="scientific">Microcystis aeruginosa (strain NIES-843 / IAM M-2473)</name>
    <dbReference type="NCBI Taxonomy" id="449447"/>
    <lineage>
        <taxon>Bacteria</taxon>
        <taxon>Bacillati</taxon>
        <taxon>Cyanobacteriota</taxon>
        <taxon>Cyanophyceae</taxon>
        <taxon>Oscillatoriophycideae</taxon>
        <taxon>Chroococcales</taxon>
        <taxon>Microcystaceae</taxon>
        <taxon>Microcystis</taxon>
    </lineage>
</organism>
<dbReference type="eggNOG" id="ENOG5032YDN">
    <property type="taxonomic scope" value="Bacteria"/>
</dbReference>
<dbReference type="PaxDb" id="449447-MAE_17860"/>
<evidence type="ECO:0000313" key="3">
    <source>
        <dbReference type="Proteomes" id="UP000001510"/>
    </source>
</evidence>
<dbReference type="EMBL" id="AP009552">
    <property type="protein sequence ID" value="BAG01608.1"/>
    <property type="molecule type" value="Genomic_DNA"/>
</dbReference>
<sequence length="159" mass="18319">MCPLACVWIATLRARSTPWVATAATSKTGISVIANLVVRSLFDDGKCDRFLGMRAIAYNRGQTFRKQPLLRFLLMPNLSSFYGIKITMNYNDHNPPHIHAEYQDYEAIIMIQTGEVCGQMPKRGLNLIWEWLDLQQSELLENWENARQRKPLNRIDPLP</sequence>
<protein>
    <recommendedName>
        <fullName evidence="4">Transcriptional regulator</fullName>
    </recommendedName>
</protein>
<dbReference type="Pfam" id="PF13711">
    <property type="entry name" value="DUF4160"/>
    <property type="match status" value="1"/>
</dbReference>
<name>B0JWC8_MICAN</name>
<dbReference type="HOGENOM" id="CLU_1658787_0_0_3"/>
<keyword evidence="3" id="KW-1185">Reference proteome</keyword>
<dbReference type="Proteomes" id="UP000001510">
    <property type="component" value="Chromosome"/>
</dbReference>
<dbReference type="InterPro" id="IPR025427">
    <property type="entry name" value="DUF4160"/>
</dbReference>
<dbReference type="EnsemblBacteria" id="BAG01608">
    <property type="protein sequence ID" value="BAG01608"/>
    <property type="gene ID" value="MAE_17860"/>
</dbReference>
<accession>B0JWC8</accession>
<keyword evidence="1" id="KW-0732">Signal</keyword>
<gene>
    <name evidence="2" type="ordered locus">MAE_17860</name>
</gene>
<evidence type="ECO:0000313" key="2">
    <source>
        <dbReference type="EMBL" id="BAG01608.1"/>
    </source>
</evidence>
<feature type="signal peptide" evidence="1">
    <location>
        <begin position="1"/>
        <end position="23"/>
    </location>
</feature>
<dbReference type="STRING" id="449447.MAE_17860"/>
<proteinExistence type="predicted"/>
<evidence type="ECO:0000256" key="1">
    <source>
        <dbReference type="SAM" id="SignalP"/>
    </source>
</evidence>
<feature type="chain" id="PRO_5002750829" description="Transcriptional regulator" evidence="1">
    <location>
        <begin position="24"/>
        <end position="159"/>
    </location>
</feature>
<reference evidence="2 3" key="1">
    <citation type="journal article" date="2007" name="DNA Res.">
        <title>Complete genomic structure of the bloom-forming toxic cyanobacterium Microcystis aeruginosa NIES-843.</title>
        <authorList>
            <person name="Kaneko T."/>
            <person name="Nakajima N."/>
            <person name="Okamoto S."/>
            <person name="Suzuki I."/>
            <person name="Tanabe Y."/>
            <person name="Tamaoki M."/>
            <person name="Nakamura Y."/>
            <person name="Kasai F."/>
            <person name="Watanabe A."/>
            <person name="Kawashima K."/>
            <person name="Kishida Y."/>
            <person name="Ono A."/>
            <person name="Shimizu Y."/>
            <person name="Takahashi C."/>
            <person name="Minami C."/>
            <person name="Fujishiro T."/>
            <person name="Kohara M."/>
            <person name="Katoh M."/>
            <person name="Nakazaki N."/>
            <person name="Nakayama S."/>
            <person name="Yamada M."/>
            <person name="Tabata S."/>
            <person name="Watanabe M.M."/>
        </authorList>
    </citation>
    <scope>NUCLEOTIDE SEQUENCE [LARGE SCALE GENOMIC DNA]</scope>
    <source>
        <strain evidence="3">NIES-843 / IAM M-247</strain>
    </source>
</reference>
<evidence type="ECO:0008006" key="4">
    <source>
        <dbReference type="Google" id="ProtNLM"/>
    </source>
</evidence>